<dbReference type="Proteomes" id="UP000218615">
    <property type="component" value="Unassembled WGS sequence"/>
</dbReference>
<proteinExistence type="predicted"/>
<accession>A0A284VS74</accession>
<evidence type="ECO:0000313" key="1">
    <source>
        <dbReference type="EMBL" id="SNQ62136.1"/>
    </source>
</evidence>
<protein>
    <recommendedName>
        <fullName evidence="3">ArnR1-like winged helix-turn-helix domain-containing protein</fullName>
    </recommendedName>
</protein>
<name>A0A284VS74_9EURY</name>
<dbReference type="EMBL" id="FZMP01000207">
    <property type="protein sequence ID" value="SNQ62136.1"/>
    <property type="molecule type" value="Genomic_DNA"/>
</dbReference>
<evidence type="ECO:0000313" key="2">
    <source>
        <dbReference type="Proteomes" id="UP000218615"/>
    </source>
</evidence>
<sequence>MIMNSIDRILEQLQDINWHSLDEIKKVIPMPAHKLNEVLCFLQKQALIDKKNEELRITCTGLKFLQLKY</sequence>
<dbReference type="AlphaFoldDB" id="A0A284VS74"/>
<organism evidence="1 2">
    <name type="scientific">Candidatus Methanoperedens nitratireducens</name>
    <dbReference type="NCBI Taxonomy" id="1392998"/>
    <lineage>
        <taxon>Archaea</taxon>
        <taxon>Methanobacteriati</taxon>
        <taxon>Methanobacteriota</taxon>
        <taxon>Stenosarchaea group</taxon>
        <taxon>Methanomicrobia</taxon>
        <taxon>Methanosarcinales</taxon>
        <taxon>ANME-2 cluster</taxon>
        <taxon>Candidatus Methanoperedentaceae</taxon>
        <taxon>Candidatus Methanoperedens</taxon>
    </lineage>
</organism>
<reference evidence="2" key="1">
    <citation type="submission" date="2017-06" db="EMBL/GenBank/DDBJ databases">
        <authorList>
            <person name="Cremers G."/>
        </authorList>
    </citation>
    <scope>NUCLEOTIDE SEQUENCE [LARGE SCALE GENOMIC DNA]</scope>
</reference>
<gene>
    <name evidence="1" type="ORF">MNV_60017</name>
</gene>
<evidence type="ECO:0008006" key="3">
    <source>
        <dbReference type="Google" id="ProtNLM"/>
    </source>
</evidence>
<keyword evidence="2" id="KW-1185">Reference proteome</keyword>